<sequence>MGLLTNTALASGFCSMAFSTSDSFIPSGMPKRSSHSGLTYTGTAPHNTMAPITLRWTLRGRMIFSPRFATESTIACTAEVVPPTIKKAWAAPKASAVSCSASRMTETGWHRLSSGFIELTSMPTQRSPSSSTSSGLPRPRLCPGTSKGTTRIFLKFCRAS</sequence>
<protein>
    <submittedName>
        <fullName evidence="2">Secreted protein</fullName>
    </submittedName>
</protein>
<reference evidence="2" key="1">
    <citation type="journal article" date="2012" name="PLoS ONE">
        <title>Gene sets for utilization of primary and secondary nutrition supplies in the distal gut of endangered iberian lynx.</title>
        <authorList>
            <person name="Alcaide M."/>
            <person name="Messina E."/>
            <person name="Richter M."/>
            <person name="Bargiela R."/>
            <person name="Peplies J."/>
            <person name="Huws S.A."/>
            <person name="Newbold C.J."/>
            <person name="Golyshin P.N."/>
            <person name="Simon M.A."/>
            <person name="Lopez G."/>
            <person name="Yakimov M.M."/>
            <person name="Ferrer M."/>
        </authorList>
    </citation>
    <scope>NUCLEOTIDE SEQUENCE</scope>
</reference>
<comment type="caution">
    <text evidence="2">The sequence shown here is derived from an EMBL/GenBank/DDBJ whole genome shotgun (WGS) entry which is preliminary data.</text>
</comment>
<evidence type="ECO:0000256" key="1">
    <source>
        <dbReference type="SAM" id="MobiDB-lite"/>
    </source>
</evidence>
<dbReference type="AlphaFoldDB" id="J9FMC6"/>
<proteinExistence type="predicted"/>
<gene>
    <name evidence="2" type="ORF">EVA_16319</name>
</gene>
<dbReference type="EMBL" id="AMCI01005721">
    <property type="protein sequence ID" value="EJW95573.1"/>
    <property type="molecule type" value="Genomic_DNA"/>
</dbReference>
<organism evidence="2">
    <name type="scientific">gut metagenome</name>
    <dbReference type="NCBI Taxonomy" id="749906"/>
    <lineage>
        <taxon>unclassified sequences</taxon>
        <taxon>metagenomes</taxon>
        <taxon>organismal metagenomes</taxon>
    </lineage>
</organism>
<evidence type="ECO:0000313" key="2">
    <source>
        <dbReference type="EMBL" id="EJW95573.1"/>
    </source>
</evidence>
<feature type="region of interest" description="Disordered" evidence="1">
    <location>
        <begin position="120"/>
        <end position="147"/>
    </location>
</feature>
<name>J9FMC6_9ZZZZ</name>
<accession>J9FMC6</accession>
<feature type="compositionally biased region" description="Low complexity" evidence="1">
    <location>
        <begin position="120"/>
        <end position="139"/>
    </location>
</feature>